<feature type="transmembrane region" description="Helical" evidence="6">
    <location>
        <begin position="590"/>
        <end position="608"/>
    </location>
</feature>
<feature type="transmembrane region" description="Helical" evidence="6">
    <location>
        <begin position="666"/>
        <end position="694"/>
    </location>
</feature>
<evidence type="ECO:0000256" key="6">
    <source>
        <dbReference type="SAM" id="Phobius"/>
    </source>
</evidence>
<evidence type="ECO:0000313" key="7">
    <source>
        <dbReference type="EMBL" id="JAG21451.1"/>
    </source>
</evidence>
<feature type="transmembrane region" description="Helical" evidence="6">
    <location>
        <begin position="38"/>
        <end position="62"/>
    </location>
</feature>
<sequence length="779" mass="87296">MSKKMDPPRKKRSVFSVGELLSSFSNDSEKNDKALKLAMFNGFAIILVIVSVFTVCGVYFILQPFIKPLLWALLVGSALHPIKLVVANKLRTQVSKLEKSSRPLYLNVLMMPFSFVMKLSDTCGDFLVNHISVIVKFLVCVCLLSFCYFYTPNFIWKLCNLFMGFNRYLLNFTLDLFNSTLIVSSVFLGFFSALMFLWKPEHQLVFSCSSIIVWMAGTAWISNIFNYLRLPVFVLFQFSLCGGYIYTLACKAPVSTESTPTADTVKDRGDNVFTFSGPTPPVEETQTSLMYIRWLGMVCAGVILISIPSFPYVFLVLVLNYGIKLICYSFGIVDTVNSHLETYMTTINDWYKERNEILLPKPLKHTLKMLGTLRDRFLGILKDCCDSAAAVAVIMGLLFFGIFISFFFTVQAYRETVYLVQTGGSIINRTVVHNPEIHQMLPEDWQSTMDTALNNAYIYVRDALGKFVRGLLKGKGISDEKSDDLERGALELWDRAYQAWVMPIQPAIGPTVTPDAVFSSFYNFLERLKKSPEVMSWTAAKDFIQENMSTLQTGFDSVWSILRGNMSLLLGIFSTLFSLVFGGGLSVINFALHSVVFLTALFYLLSSSRELYKPVEIMTQMSPKYGNKLAVAVELSCREVLAASAKLSIFYGLWTWLMHTLFQSNLVYMPAVFAGVLGVVPILGTYWACLPAILDLWLMQDSKLRALGLFLAQIFPTAVVETTVYNEIKGSGHPYLTGLSIAGGMFWLGIEGAIAGPLVLCFLFTILNMLSGLESSQVP</sequence>
<dbReference type="AlphaFoldDB" id="A0A0A9XP79"/>
<dbReference type="EMBL" id="GBHO01022153">
    <property type="protein sequence ID" value="JAG21451.1"/>
    <property type="molecule type" value="Transcribed_RNA"/>
</dbReference>
<feature type="transmembrane region" description="Helical" evidence="6">
    <location>
        <begin position="629"/>
        <end position="654"/>
    </location>
</feature>
<comment type="similarity">
    <text evidence="2">Belongs to the autoinducer-2 exporter (AI-2E) (TC 2.A.86) family.</text>
</comment>
<keyword evidence="5 6" id="KW-0472">Membrane</keyword>
<accession>A0A0A9XP79</accession>
<dbReference type="InterPro" id="IPR002549">
    <property type="entry name" value="AI-2E-like"/>
</dbReference>
<gene>
    <name evidence="7" type="ORF">CM83_52341</name>
</gene>
<feature type="transmembrane region" description="Helical" evidence="6">
    <location>
        <begin position="232"/>
        <end position="249"/>
    </location>
</feature>
<dbReference type="PANTHER" id="PTHR21716">
    <property type="entry name" value="TRANSMEMBRANE PROTEIN"/>
    <property type="match status" value="1"/>
</dbReference>
<dbReference type="PANTHER" id="PTHR21716:SF4">
    <property type="entry name" value="TRANSMEMBRANE PROTEIN 245"/>
    <property type="match status" value="1"/>
</dbReference>
<comment type="subcellular location">
    <subcellularLocation>
        <location evidence="1">Membrane</location>
        <topology evidence="1">Multi-pass membrane protein</topology>
    </subcellularLocation>
</comment>
<feature type="transmembrane region" description="Helical" evidence="6">
    <location>
        <begin position="204"/>
        <end position="225"/>
    </location>
</feature>
<feature type="transmembrane region" description="Helical" evidence="6">
    <location>
        <begin position="172"/>
        <end position="198"/>
    </location>
</feature>
<evidence type="ECO:0000256" key="3">
    <source>
        <dbReference type="ARBA" id="ARBA00022692"/>
    </source>
</evidence>
<dbReference type="GO" id="GO:0016020">
    <property type="term" value="C:membrane"/>
    <property type="evidence" value="ECO:0007669"/>
    <property type="project" value="UniProtKB-SubCell"/>
</dbReference>
<evidence type="ECO:0000256" key="5">
    <source>
        <dbReference type="ARBA" id="ARBA00023136"/>
    </source>
</evidence>
<reference evidence="7" key="2">
    <citation type="submission" date="2014-07" db="EMBL/GenBank/DDBJ databases">
        <authorList>
            <person name="Hull J."/>
        </authorList>
    </citation>
    <scope>NUCLEOTIDE SEQUENCE</scope>
</reference>
<feature type="transmembrane region" description="Helical" evidence="6">
    <location>
        <begin position="745"/>
        <end position="767"/>
    </location>
</feature>
<keyword evidence="4 6" id="KW-1133">Transmembrane helix</keyword>
<evidence type="ECO:0000256" key="2">
    <source>
        <dbReference type="ARBA" id="ARBA00009773"/>
    </source>
</evidence>
<feature type="transmembrane region" description="Helical" evidence="6">
    <location>
        <begin position="388"/>
        <end position="410"/>
    </location>
</feature>
<evidence type="ECO:0000256" key="1">
    <source>
        <dbReference type="ARBA" id="ARBA00004141"/>
    </source>
</evidence>
<feature type="transmembrane region" description="Helical" evidence="6">
    <location>
        <begin position="566"/>
        <end position="584"/>
    </location>
</feature>
<protein>
    <submittedName>
        <fullName evidence="7">Transmembrane protein C9orf5</fullName>
    </submittedName>
</protein>
<feature type="transmembrane region" description="Helical" evidence="6">
    <location>
        <begin position="706"/>
        <end position="725"/>
    </location>
</feature>
<feature type="transmembrane region" description="Helical" evidence="6">
    <location>
        <begin position="68"/>
        <end position="90"/>
    </location>
</feature>
<evidence type="ECO:0000256" key="4">
    <source>
        <dbReference type="ARBA" id="ARBA00022989"/>
    </source>
</evidence>
<organism evidence="7">
    <name type="scientific">Lygus hesperus</name>
    <name type="common">Western plant bug</name>
    <dbReference type="NCBI Taxonomy" id="30085"/>
    <lineage>
        <taxon>Eukaryota</taxon>
        <taxon>Metazoa</taxon>
        <taxon>Ecdysozoa</taxon>
        <taxon>Arthropoda</taxon>
        <taxon>Hexapoda</taxon>
        <taxon>Insecta</taxon>
        <taxon>Pterygota</taxon>
        <taxon>Neoptera</taxon>
        <taxon>Paraneoptera</taxon>
        <taxon>Hemiptera</taxon>
        <taxon>Heteroptera</taxon>
        <taxon>Panheteroptera</taxon>
        <taxon>Cimicomorpha</taxon>
        <taxon>Miridae</taxon>
        <taxon>Mirini</taxon>
        <taxon>Lygus</taxon>
    </lineage>
</organism>
<name>A0A0A9XP79_LYGHE</name>
<reference evidence="7" key="1">
    <citation type="journal article" date="2014" name="PLoS ONE">
        <title>Transcriptome-Based Identification of ABC Transporters in the Western Tarnished Plant Bug Lygus hesperus.</title>
        <authorList>
            <person name="Hull J.J."/>
            <person name="Chaney K."/>
            <person name="Geib S.M."/>
            <person name="Fabrick J.A."/>
            <person name="Brent C.S."/>
            <person name="Walsh D."/>
            <person name="Lavine L.C."/>
        </authorList>
    </citation>
    <scope>NUCLEOTIDE SEQUENCE</scope>
</reference>
<proteinExistence type="inferred from homology"/>
<feature type="transmembrane region" description="Helical" evidence="6">
    <location>
        <begin position="126"/>
        <end position="151"/>
    </location>
</feature>
<feature type="transmembrane region" description="Helical" evidence="6">
    <location>
        <begin position="288"/>
        <end position="305"/>
    </location>
</feature>
<keyword evidence="3 6" id="KW-0812">Transmembrane</keyword>